<reference evidence="2" key="1">
    <citation type="submission" date="2024-07" db="EMBL/GenBank/DDBJ databases">
        <title>Two chromosome-level genome assemblies of Korean endemic species Abeliophyllum distichum and Forsythia ovata (Oleaceae).</title>
        <authorList>
            <person name="Jang H."/>
        </authorList>
    </citation>
    <scope>NUCLEOTIDE SEQUENCE [LARGE SCALE GENOMIC DNA]</scope>
</reference>
<comment type="caution">
    <text evidence="1">The sequence shown here is derived from an EMBL/GenBank/DDBJ whole genome shotgun (WGS) entry which is preliminary data.</text>
</comment>
<dbReference type="EMBL" id="JBFOLJ010000001">
    <property type="protein sequence ID" value="KAL2557785.1"/>
    <property type="molecule type" value="Genomic_DNA"/>
</dbReference>
<dbReference type="Proteomes" id="UP001604277">
    <property type="component" value="Unassembled WGS sequence"/>
</dbReference>
<keyword evidence="2" id="KW-1185">Reference proteome</keyword>
<evidence type="ECO:0000313" key="1">
    <source>
        <dbReference type="EMBL" id="KAL2557785.1"/>
    </source>
</evidence>
<accession>A0ABD1X7Y6</accession>
<protein>
    <submittedName>
        <fullName evidence="1">Uncharacterized protein</fullName>
    </submittedName>
</protein>
<evidence type="ECO:0000313" key="2">
    <source>
        <dbReference type="Proteomes" id="UP001604277"/>
    </source>
</evidence>
<dbReference type="AlphaFoldDB" id="A0ABD1X7Y6"/>
<sequence>MLVQIAPIEGKIALANWCKLHQLFGANFTSNWCILHQLCGANLAGNWCKMHQLVASANCTSRRQNCTSNPVQIAPAMLVHISPATGAPVMWCTMHHQTGAKCTSHISPPTGANYTSYLVQNAPTSGAKCTSKIHQQLVQSLQFLHQFYRTKCPQFCTRFTPILQPQHRPHPRPRASHLEVD</sequence>
<organism evidence="1 2">
    <name type="scientific">Forsythia ovata</name>
    <dbReference type="NCBI Taxonomy" id="205694"/>
    <lineage>
        <taxon>Eukaryota</taxon>
        <taxon>Viridiplantae</taxon>
        <taxon>Streptophyta</taxon>
        <taxon>Embryophyta</taxon>
        <taxon>Tracheophyta</taxon>
        <taxon>Spermatophyta</taxon>
        <taxon>Magnoliopsida</taxon>
        <taxon>eudicotyledons</taxon>
        <taxon>Gunneridae</taxon>
        <taxon>Pentapetalae</taxon>
        <taxon>asterids</taxon>
        <taxon>lamiids</taxon>
        <taxon>Lamiales</taxon>
        <taxon>Oleaceae</taxon>
        <taxon>Forsythieae</taxon>
        <taxon>Forsythia</taxon>
    </lineage>
</organism>
<name>A0ABD1X7Y6_9LAMI</name>
<gene>
    <name evidence="1" type="ORF">Fot_02524</name>
</gene>
<proteinExistence type="predicted"/>